<organism evidence="1 2">
    <name type="scientific">Confluentibacter flavum</name>
    <dbReference type="NCBI Taxonomy" id="1909700"/>
    <lineage>
        <taxon>Bacteria</taxon>
        <taxon>Pseudomonadati</taxon>
        <taxon>Bacteroidota</taxon>
        <taxon>Flavobacteriia</taxon>
        <taxon>Flavobacteriales</taxon>
        <taxon>Flavobacteriaceae</taxon>
        <taxon>Confluentibacter</taxon>
    </lineage>
</organism>
<gene>
    <name evidence="1" type="ORF">CSW08_05900</name>
</gene>
<dbReference type="EMBL" id="PJEO01000016">
    <property type="protein sequence ID" value="PKQ45951.1"/>
    <property type="molecule type" value="Genomic_DNA"/>
</dbReference>
<evidence type="ECO:0000313" key="1">
    <source>
        <dbReference type="EMBL" id="PKQ45951.1"/>
    </source>
</evidence>
<dbReference type="Proteomes" id="UP000233435">
    <property type="component" value="Unassembled WGS sequence"/>
</dbReference>
<sequence length="117" mass="13370">MKNKKKKLKAIKKLMGQFSGVQKETYGKRIRKTINFEVEDNEDITSSISALLEVCYYALDGNGGFVSPKHENKTQISSVTKVLEIIIDLLPHDQMFCLQRIEQLLSEQQNVKPNKQA</sequence>
<accession>A0A2N3HLX9</accession>
<protein>
    <submittedName>
        <fullName evidence="1">Uncharacterized protein</fullName>
    </submittedName>
</protein>
<proteinExistence type="predicted"/>
<dbReference type="RefSeq" id="WP_106658977.1">
    <property type="nucleotide sequence ID" value="NZ_PJEO01000016.1"/>
</dbReference>
<dbReference type="AlphaFoldDB" id="A0A2N3HLX9"/>
<comment type="caution">
    <text evidence="1">The sequence shown here is derived from an EMBL/GenBank/DDBJ whole genome shotgun (WGS) entry which is preliminary data.</text>
</comment>
<evidence type="ECO:0000313" key="2">
    <source>
        <dbReference type="Proteomes" id="UP000233435"/>
    </source>
</evidence>
<reference evidence="1 2" key="1">
    <citation type="submission" date="2017-12" db="EMBL/GenBank/DDBJ databases">
        <title>Confluentibacter flavum sp. nov., isolated from the saline lake.</title>
        <authorList>
            <person name="Yu L."/>
        </authorList>
    </citation>
    <scope>NUCLEOTIDE SEQUENCE [LARGE SCALE GENOMIC DNA]</scope>
    <source>
        <strain evidence="1 2">3B</strain>
    </source>
</reference>
<keyword evidence="2" id="KW-1185">Reference proteome</keyword>
<name>A0A2N3HLX9_9FLAO</name>
<dbReference type="OrthoDB" id="1447565at2"/>